<evidence type="ECO:0000313" key="4">
    <source>
        <dbReference type="Proteomes" id="UP001057134"/>
    </source>
</evidence>
<reference evidence="3" key="2">
    <citation type="journal article" date="2021" name="J Anim Sci Technol">
        <title>Complete genome sequence of Paenibacillus konkukensis sp. nov. SK3146 as a potential probiotic strain.</title>
        <authorList>
            <person name="Jung H.I."/>
            <person name="Park S."/>
            <person name="Niu K.M."/>
            <person name="Lee S.W."/>
            <person name="Kothari D."/>
            <person name="Yi K.J."/>
            <person name="Kim S.K."/>
        </authorList>
    </citation>
    <scope>NUCLEOTIDE SEQUENCE</scope>
    <source>
        <strain evidence="3">SK3146</strain>
    </source>
</reference>
<dbReference type="EMBL" id="CP027059">
    <property type="protein sequence ID" value="UQZ86588.1"/>
    <property type="molecule type" value="Genomic_DNA"/>
</dbReference>
<dbReference type="Proteomes" id="UP001057134">
    <property type="component" value="Chromosome"/>
</dbReference>
<organism evidence="3 4">
    <name type="scientific">Paenibacillus konkukensis</name>
    <dbReference type="NCBI Taxonomy" id="2020716"/>
    <lineage>
        <taxon>Bacteria</taxon>
        <taxon>Bacillati</taxon>
        <taxon>Bacillota</taxon>
        <taxon>Bacilli</taxon>
        <taxon>Bacillales</taxon>
        <taxon>Paenibacillaceae</taxon>
        <taxon>Paenibacillus</taxon>
    </lineage>
</organism>
<dbReference type="Pfam" id="PF00395">
    <property type="entry name" value="SLH"/>
    <property type="match status" value="2"/>
</dbReference>
<dbReference type="InterPro" id="IPR001119">
    <property type="entry name" value="SLH_dom"/>
</dbReference>
<dbReference type="PROSITE" id="PS51272">
    <property type="entry name" value="SLH"/>
    <property type="match status" value="2"/>
</dbReference>
<keyword evidence="1" id="KW-0732">Signal</keyword>
<feature type="signal peptide" evidence="1">
    <location>
        <begin position="1"/>
        <end position="27"/>
    </location>
</feature>
<dbReference type="InterPro" id="IPR051465">
    <property type="entry name" value="Cell_Envelope_Struct_Comp"/>
</dbReference>
<protein>
    <recommendedName>
        <fullName evidence="2">SLH domain-containing protein</fullName>
    </recommendedName>
</protein>
<accession>A0ABY4RX46</accession>
<dbReference type="PANTHER" id="PTHR43308">
    <property type="entry name" value="OUTER MEMBRANE PROTEIN ALPHA-RELATED"/>
    <property type="match status" value="1"/>
</dbReference>
<dbReference type="RefSeq" id="WP_249862111.1">
    <property type="nucleotide sequence ID" value="NZ_CP027059.1"/>
</dbReference>
<evidence type="ECO:0000259" key="2">
    <source>
        <dbReference type="PROSITE" id="PS51272"/>
    </source>
</evidence>
<gene>
    <name evidence="3" type="ORF">SK3146_05881</name>
</gene>
<feature type="domain" description="SLH" evidence="2">
    <location>
        <begin position="127"/>
        <end position="193"/>
    </location>
</feature>
<evidence type="ECO:0000256" key="1">
    <source>
        <dbReference type="SAM" id="SignalP"/>
    </source>
</evidence>
<name>A0ABY4RX46_9BACL</name>
<feature type="domain" description="SLH" evidence="2">
    <location>
        <begin position="30"/>
        <end position="93"/>
    </location>
</feature>
<keyword evidence="4" id="KW-1185">Reference proteome</keyword>
<feature type="chain" id="PRO_5047311942" description="SLH domain-containing protein" evidence="1">
    <location>
        <begin position="28"/>
        <end position="328"/>
    </location>
</feature>
<proteinExistence type="predicted"/>
<dbReference type="PANTHER" id="PTHR43308:SF5">
    <property type="entry name" value="S-LAYER PROTEIN _ PEPTIDOGLYCAN ENDO-BETA-N-ACETYLGLUCOSAMINIDASE"/>
    <property type="match status" value="1"/>
</dbReference>
<sequence length="328" mass="36068">MTKHRKSFFAAALLMSLIITSHGLAYAQEKLVPFSDVSEDFWGYSGIEWAVKQQIAEGYPDGTFKPNAAIDENEFIAMLLRAYHPADLAKSTEGPGWAAPYTDYAKKLGWTIAAASGEAGFERGKAAQLAANAAGRNYSVDDAVQYMLDQGIAEGKTDGTPAGFRPSDPLTRAESALLIHRLTSRFDRLQPVPAAQEAYGGVLGDTVLYENKAHGFTLRIPKSWDGKYEVKERQVPNGTNIEFINKKTVLGTLFTVSVWSEKAWEADGEEIQGLIPITKLGEKSGFVYLFNTPTDVPYDPNDQQARADYLKMSVDVPSIKKTFVLLPE</sequence>
<reference evidence="3" key="1">
    <citation type="submission" date="2018-02" db="EMBL/GenBank/DDBJ databases">
        <authorList>
            <person name="Kim S.-K."/>
            <person name="Jung H.-I."/>
            <person name="Lee S.-W."/>
        </authorList>
    </citation>
    <scope>NUCLEOTIDE SEQUENCE</scope>
    <source>
        <strain evidence="3">SK3146</strain>
    </source>
</reference>
<evidence type="ECO:0000313" key="3">
    <source>
        <dbReference type="EMBL" id="UQZ86588.1"/>
    </source>
</evidence>